<dbReference type="NCBIfam" id="TIGR00286">
    <property type="entry name" value="pyruvoyl-dependent arginine decarboxylase"/>
    <property type="match status" value="1"/>
</dbReference>
<dbReference type="EMBL" id="LWMW01000136">
    <property type="protein sequence ID" value="KZX15006.1"/>
    <property type="molecule type" value="Genomic_DNA"/>
</dbReference>
<evidence type="ECO:0000256" key="3">
    <source>
        <dbReference type="ARBA" id="ARBA00023239"/>
    </source>
</evidence>
<dbReference type="GO" id="GO:0006527">
    <property type="term" value="P:L-arginine catabolic process"/>
    <property type="evidence" value="ECO:0007669"/>
    <property type="project" value="InterPro"/>
</dbReference>
<proteinExistence type="inferred from homology"/>
<dbReference type="Gene3D" id="3.50.20.10">
    <property type="entry name" value="Pyruvoyl-Dependent Histidine Decarboxylase, subunit B"/>
    <property type="match status" value="1"/>
</dbReference>
<dbReference type="SUPFAM" id="SSF56271">
    <property type="entry name" value="Pyruvoyl-dependent histidine and arginine decarboxylases"/>
    <property type="match status" value="1"/>
</dbReference>
<dbReference type="SFLD" id="SFLDS00055">
    <property type="entry name" value="Pyruvoyl-Dependent_Histidine/A"/>
    <property type="match status" value="1"/>
</dbReference>
<name>A0A166CYR5_9EURY</name>
<evidence type="ECO:0000256" key="2">
    <source>
        <dbReference type="ARBA" id="ARBA00022793"/>
    </source>
</evidence>
<dbReference type="AlphaFoldDB" id="A0A166CYR5"/>
<comment type="caution">
    <text evidence="7">The sequence shown here is derived from an EMBL/GenBank/DDBJ whole genome shotgun (WGS) entry which is preliminary data.</text>
</comment>
<evidence type="ECO:0000313" key="8">
    <source>
        <dbReference type="Proteomes" id="UP000077275"/>
    </source>
</evidence>
<dbReference type="InterPro" id="IPR016105">
    <property type="entry name" value="Pyr-dep_his/arg-deCO2ase_sand"/>
</dbReference>
<keyword evidence="8" id="KW-1185">Reference proteome</keyword>
<dbReference type="OrthoDB" id="30748at2157"/>
<dbReference type="SFLD" id="SFLDF00471">
    <property type="entry name" value="Pyruvoyl-dependent_arginine_de"/>
    <property type="match status" value="1"/>
</dbReference>
<feature type="modified residue" description="Pyruvic acid (Ser)" evidence="6">
    <location>
        <position position="38"/>
    </location>
</feature>
<keyword evidence="4 6" id="KW-0670">Pyruvate</keyword>
<evidence type="ECO:0000256" key="6">
    <source>
        <dbReference type="HAMAP-Rule" id="MF_01404"/>
    </source>
</evidence>
<dbReference type="Pfam" id="PF01862">
    <property type="entry name" value="PvlArgDC"/>
    <property type="match status" value="1"/>
</dbReference>
<dbReference type="Proteomes" id="UP000077275">
    <property type="component" value="Unassembled WGS sequence"/>
</dbReference>
<comment type="similarity">
    <text evidence="1 6">Belongs to the PdaD family.</text>
</comment>
<comment type="catalytic activity">
    <reaction evidence="5 6">
        <text>L-arginine + H(+) = agmatine + CO2</text>
        <dbReference type="Rhea" id="RHEA:17641"/>
        <dbReference type="ChEBI" id="CHEBI:15378"/>
        <dbReference type="ChEBI" id="CHEBI:16526"/>
        <dbReference type="ChEBI" id="CHEBI:32682"/>
        <dbReference type="ChEBI" id="CHEBI:58145"/>
        <dbReference type="EC" id="4.1.1.19"/>
    </reaction>
</comment>
<reference evidence="7 8" key="1">
    <citation type="submission" date="2016-04" db="EMBL/GenBank/DDBJ databases">
        <title>Genome sequence of Methanobrevibacter cuticularis DSM 11139.</title>
        <authorList>
            <person name="Poehlein A."/>
            <person name="Seedorf H."/>
            <person name="Daniel R."/>
        </authorList>
    </citation>
    <scope>NUCLEOTIDE SEQUENCE [LARGE SCALE GENOMIC DNA]</scope>
    <source>
        <strain evidence="7 8">DSM 11139</strain>
    </source>
</reference>
<dbReference type="Gene3D" id="3.30.60.30">
    <property type="match status" value="1"/>
</dbReference>
<keyword evidence="3 6" id="KW-0456">Lyase</keyword>
<evidence type="ECO:0000256" key="5">
    <source>
        <dbReference type="ARBA" id="ARBA00049309"/>
    </source>
</evidence>
<dbReference type="PANTHER" id="PTHR40438:SF1">
    <property type="entry name" value="PYRUVOYL-DEPENDENT ARGININE DECARBOXYLASE"/>
    <property type="match status" value="1"/>
</dbReference>
<dbReference type="HAMAP" id="MF_01404">
    <property type="entry name" value="PvlArgDC"/>
    <property type="match status" value="1"/>
</dbReference>
<feature type="site" description="Cleavage (non-hydrolytic)" evidence="6">
    <location>
        <begin position="37"/>
        <end position="38"/>
    </location>
</feature>
<dbReference type="PANTHER" id="PTHR40438">
    <property type="entry name" value="PYRUVOYL-DEPENDENT ARGININE DECARBOXYLASE"/>
    <property type="match status" value="1"/>
</dbReference>
<dbReference type="InterPro" id="IPR016104">
    <property type="entry name" value="Pyr-dep_his/arg-deCO2ase"/>
</dbReference>
<dbReference type="InterPro" id="IPR002724">
    <property type="entry name" value="Pyruvoyl-dep_arg_deCO2ase"/>
</dbReference>
<feature type="chain" id="PRO_5023326932" description="Pyruvoyl-dependent arginine decarboxylase subunit beta" evidence="6">
    <location>
        <begin position="1"/>
        <end position="37"/>
    </location>
</feature>
<evidence type="ECO:0000256" key="4">
    <source>
        <dbReference type="ARBA" id="ARBA00023317"/>
    </source>
</evidence>
<dbReference type="EC" id="4.1.1.19" evidence="6"/>
<organism evidence="7 8">
    <name type="scientific">Methanobrevibacter cuticularis</name>
    <dbReference type="NCBI Taxonomy" id="47311"/>
    <lineage>
        <taxon>Archaea</taxon>
        <taxon>Methanobacteriati</taxon>
        <taxon>Methanobacteriota</taxon>
        <taxon>Methanomada group</taxon>
        <taxon>Methanobacteria</taxon>
        <taxon>Methanobacteriales</taxon>
        <taxon>Methanobacteriaceae</taxon>
        <taxon>Methanobrevibacter</taxon>
    </lineage>
</organism>
<feature type="chain" id="PRO_5023326933" description="Pyruvoyl-dependent arginine decarboxylase subunit alpha" evidence="6">
    <location>
        <begin position="38"/>
        <end position="154"/>
    </location>
</feature>
<dbReference type="GO" id="GO:0008792">
    <property type="term" value="F:arginine decarboxylase activity"/>
    <property type="evidence" value="ECO:0007669"/>
    <property type="project" value="UniProtKB-UniRule"/>
</dbReference>
<dbReference type="SFLD" id="SFLDG01170">
    <property type="entry name" value="Pyruvoyl-dependent_arginine_de"/>
    <property type="match status" value="1"/>
</dbReference>
<sequence length="154" mass="16739">MKVAIVSGKAEGPNKLNSFDNALLKARIGDVNLIKVSSMVEKGTEITDLPKLKPGAMVNCVLSKITSEKKGDLISAAIVIAIGDNLGCVAENARINTSPKEVKEEAIDMVKYMMDKRNEKINEMVVEEINHKVEEIGTVVASLVYLNEEIIAIQ</sequence>
<dbReference type="STRING" id="47311.MBCUT_18080"/>
<dbReference type="RefSeq" id="WP_067260340.1">
    <property type="nucleotide sequence ID" value="NZ_LWMW01000136.1"/>
</dbReference>
<dbReference type="PATRIC" id="fig|47311.3.peg.1965"/>
<protein>
    <recommendedName>
        <fullName evidence="6">Pyruvoyl-dependent arginine decarboxylase</fullName>
        <shortName evidence="6">PvlArgDC</shortName>
        <ecNumber evidence="6">4.1.1.19</ecNumber>
    </recommendedName>
    <component>
        <recommendedName>
            <fullName evidence="6">Pyruvoyl-dependent arginine decarboxylase subunit beta</fullName>
        </recommendedName>
    </component>
    <component>
        <recommendedName>
            <fullName evidence="6">Pyruvoyl-dependent arginine decarboxylase subunit alpha</fullName>
        </recommendedName>
    </component>
</protein>
<keyword evidence="2 6" id="KW-0210">Decarboxylase</keyword>
<accession>A0A166CYR5</accession>
<evidence type="ECO:0000256" key="1">
    <source>
        <dbReference type="ARBA" id="ARBA00007412"/>
    </source>
</evidence>
<gene>
    <name evidence="6 7" type="primary">pdaD</name>
    <name evidence="7" type="ORF">MBCUT_18080</name>
</gene>
<comment type="cofactor">
    <cofactor evidence="6">
        <name>pyruvate</name>
        <dbReference type="ChEBI" id="CHEBI:15361"/>
    </cofactor>
    <text evidence="6">Binds 1 pyruvoyl group covalently per subunit.</text>
</comment>
<evidence type="ECO:0000313" key="7">
    <source>
        <dbReference type="EMBL" id="KZX15006.1"/>
    </source>
</evidence>